<proteinExistence type="predicted"/>
<dbReference type="Proteomes" id="UP001281761">
    <property type="component" value="Unassembled WGS sequence"/>
</dbReference>
<name>A0ABQ9XQY5_9EUKA</name>
<comment type="caution">
    <text evidence="2">The sequence shown here is derived from an EMBL/GenBank/DDBJ whole genome shotgun (WGS) entry which is preliminary data.</text>
</comment>
<feature type="compositionally biased region" description="Basic and acidic residues" evidence="1">
    <location>
        <begin position="177"/>
        <end position="191"/>
    </location>
</feature>
<evidence type="ECO:0000313" key="3">
    <source>
        <dbReference type="Proteomes" id="UP001281761"/>
    </source>
</evidence>
<protein>
    <submittedName>
        <fullName evidence="2">Uncharacterized protein</fullName>
    </submittedName>
</protein>
<feature type="region of interest" description="Disordered" evidence="1">
    <location>
        <begin position="177"/>
        <end position="197"/>
    </location>
</feature>
<evidence type="ECO:0000313" key="2">
    <source>
        <dbReference type="EMBL" id="KAK2953975.1"/>
    </source>
</evidence>
<accession>A0ABQ9XQY5</accession>
<sequence>MEMLTHQIWNSSAKVRLAFIQADLIPQLIITLNPLSLSRADSQEFHVNLLTVISHSVWLATPNGLAELEIYKQDEQQAVHETILKHVLVPSEKIKQEPANHFEQFLASSGQQTRVIPILSRLSPSGVTTLSFCRRDSRPTLFWKAIRRSIDGDDWWELVRDKARLFHAKHFRSLPLSKRDAKRRTETDRHPHPPTTLALALPLQRGGRGKAAS</sequence>
<gene>
    <name evidence="2" type="ORF">BLNAU_11077</name>
</gene>
<reference evidence="2 3" key="1">
    <citation type="journal article" date="2022" name="bioRxiv">
        <title>Genomics of Preaxostyla Flagellates Illuminates Evolutionary Transitions and the Path Towards Mitochondrial Loss.</title>
        <authorList>
            <person name="Novak L.V.F."/>
            <person name="Treitli S.C."/>
            <person name="Pyrih J."/>
            <person name="Halakuc P."/>
            <person name="Pipaliya S.V."/>
            <person name="Vacek V."/>
            <person name="Brzon O."/>
            <person name="Soukal P."/>
            <person name="Eme L."/>
            <person name="Dacks J.B."/>
            <person name="Karnkowska A."/>
            <person name="Elias M."/>
            <person name="Hampl V."/>
        </authorList>
    </citation>
    <scope>NUCLEOTIDE SEQUENCE [LARGE SCALE GENOMIC DNA]</scope>
    <source>
        <strain evidence="2">NAU3</strain>
        <tissue evidence="2">Gut</tissue>
    </source>
</reference>
<dbReference type="EMBL" id="JARBJD010000084">
    <property type="protein sequence ID" value="KAK2953975.1"/>
    <property type="molecule type" value="Genomic_DNA"/>
</dbReference>
<keyword evidence="3" id="KW-1185">Reference proteome</keyword>
<organism evidence="2 3">
    <name type="scientific">Blattamonas nauphoetae</name>
    <dbReference type="NCBI Taxonomy" id="2049346"/>
    <lineage>
        <taxon>Eukaryota</taxon>
        <taxon>Metamonada</taxon>
        <taxon>Preaxostyla</taxon>
        <taxon>Oxymonadida</taxon>
        <taxon>Blattamonas</taxon>
    </lineage>
</organism>
<evidence type="ECO:0000256" key="1">
    <source>
        <dbReference type="SAM" id="MobiDB-lite"/>
    </source>
</evidence>